<evidence type="ECO:0000256" key="7">
    <source>
        <dbReference type="ARBA" id="ARBA00022989"/>
    </source>
</evidence>
<keyword evidence="5" id="KW-0997">Cell inner membrane</keyword>
<evidence type="ECO:0000256" key="4">
    <source>
        <dbReference type="ARBA" id="ARBA00022481"/>
    </source>
</evidence>
<evidence type="ECO:0000313" key="13">
    <source>
        <dbReference type="EMBL" id="MFG6469013.1"/>
    </source>
</evidence>
<dbReference type="Proteomes" id="UP001606303">
    <property type="component" value="Unassembled WGS sequence"/>
</dbReference>
<organism evidence="13 14">
    <name type="scientific">Pelomonas baiyunensis</name>
    <dbReference type="NCBI Taxonomy" id="3299026"/>
    <lineage>
        <taxon>Bacteria</taxon>
        <taxon>Pseudomonadati</taxon>
        <taxon>Pseudomonadota</taxon>
        <taxon>Betaproteobacteria</taxon>
        <taxon>Burkholderiales</taxon>
        <taxon>Sphaerotilaceae</taxon>
        <taxon>Roseateles</taxon>
    </lineage>
</organism>
<dbReference type="RefSeq" id="WP_394387270.1">
    <property type="nucleotide sequence ID" value="NZ_JBIGIB010000007.1"/>
</dbReference>
<dbReference type="SUPFAM" id="SSF54523">
    <property type="entry name" value="Pili subunits"/>
    <property type="match status" value="1"/>
</dbReference>
<dbReference type="EMBL" id="JBIGIB010000007">
    <property type="protein sequence ID" value="MFG6469013.1"/>
    <property type="molecule type" value="Genomic_DNA"/>
</dbReference>
<keyword evidence="4" id="KW-0488">Methylation</keyword>
<proteinExistence type="inferred from homology"/>
<dbReference type="Gene3D" id="3.55.40.10">
    <property type="entry name" value="minor pseudopilin epsh domain"/>
    <property type="match status" value="1"/>
</dbReference>
<keyword evidence="14" id="KW-1185">Reference proteome</keyword>
<dbReference type="InterPro" id="IPR022346">
    <property type="entry name" value="T2SS_GspH"/>
</dbReference>
<feature type="transmembrane region" description="Helical" evidence="11">
    <location>
        <begin position="12"/>
        <end position="33"/>
    </location>
</feature>
<comment type="caution">
    <text evidence="13">The sequence shown here is derived from an EMBL/GenBank/DDBJ whole genome shotgun (WGS) entry which is preliminary data.</text>
</comment>
<dbReference type="InterPro" id="IPR045584">
    <property type="entry name" value="Pilin-like"/>
</dbReference>
<keyword evidence="3" id="KW-1003">Cell membrane</keyword>
<keyword evidence="7 11" id="KW-1133">Transmembrane helix</keyword>
<evidence type="ECO:0000259" key="12">
    <source>
        <dbReference type="Pfam" id="PF12019"/>
    </source>
</evidence>
<evidence type="ECO:0000256" key="11">
    <source>
        <dbReference type="SAM" id="Phobius"/>
    </source>
</evidence>
<keyword evidence="8 11" id="KW-0472">Membrane</keyword>
<comment type="similarity">
    <text evidence="9">Belongs to the GSP H family.</text>
</comment>
<evidence type="ECO:0000256" key="1">
    <source>
        <dbReference type="ARBA" id="ARBA00004377"/>
    </source>
</evidence>
<feature type="domain" description="General secretion pathway GspH" evidence="12">
    <location>
        <begin position="48"/>
        <end position="159"/>
    </location>
</feature>
<evidence type="ECO:0000256" key="5">
    <source>
        <dbReference type="ARBA" id="ARBA00022519"/>
    </source>
</evidence>
<sequence length="181" mass="19411">MNTAPQHRRQRGFTLVEACSAMGICAVLASQALPSFAKFHQQQKLRTTAETLATDLRYARAEAVRLGHPVHFRVSGKGANACYVMHTGTKGDCDCTGGRAVCQSSSSAVLRAEWLGSGHPVQLSSNAESLEFQHRQGLVTQTGSVEARLADGSGIRQVVAITGRVRSCYVGERLARLPKCA</sequence>
<comment type="subcellular location">
    <subcellularLocation>
        <location evidence="1">Cell inner membrane</location>
        <topology evidence="1">Single-pass membrane protein</topology>
    </subcellularLocation>
</comment>
<evidence type="ECO:0000256" key="9">
    <source>
        <dbReference type="ARBA" id="ARBA00025772"/>
    </source>
</evidence>
<evidence type="ECO:0000256" key="6">
    <source>
        <dbReference type="ARBA" id="ARBA00022692"/>
    </source>
</evidence>
<evidence type="ECO:0000256" key="3">
    <source>
        <dbReference type="ARBA" id="ARBA00022475"/>
    </source>
</evidence>
<reference evidence="13 14" key="1">
    <citation type="submission" date="2024-08" db="EMBL/GenBank/DDBJ databases">
        <authorList>
            <person name="Lu H."/>
        </authorList>
    </citation>
    <scope>NUCLEOTIDE SEQUENCE [LARGE SCALE GENOMIC DNA]</scope>
    <source>
        <strain evidence="13 14">BYS87W</strain>
    </source>
</reference>
<evidence type="ECO:0000256" key="8">
    <source>
        <dbReference type="ARBA" id="ARBA00023136"/>
    </source>
</evidence>
<gene>
    <name evidence="13" type="ORF">ACG01O_20485</name>
</gene>
<evidence type="ECO:0000256" key="2">
    <source>
        <dbReference type="ARBA" id="ARBA00021549"/>
    </source>
</evidence>
<dbReference type="Pfam" id="PF12019">
    <property type="entry name" value="GspH"/>
    <property type="match status" value="1"/>
</dbReference>
<accession>A0ABW7H460</accession>
<keyword evidence="6 11" id="KW-0812">Transmembrane</keyword>
<evidence type="ECO:0000313" key="14">
    <source>
        <dbReference type="Proteomes" id="UP001606303"/>
    </source>
</evidence>
<protein>
    <recommendedName>
        <fullName evidence="2">Type II secretion system protein H</fullName>
    </recommendedName>
    <alternativeName>
        <fullName evidence="10">General secretion pathway protein H</fullName>
    </alternativeName>
</protein>
<name>A0ABW7H460_9BURK</name>
<evidence type="ECO:0000256" key="10">
    <source>
        <dbReference type="ARBA" id="ARBA00030775"/>
    </source>
</evidence>